<evidence type="ECO:0008006" key="4">
    <source>
        <dbReference type="Google" id="ProtNLM"/>
    </source>
</evidence>
<keyword evidence="3" id="KW-1185">Reference proteome</keyword>
<name>A0A916XPR1_9HYPH</name>
<evidence type="ECO:0000256" key="1">
    <source>
        <dbReference type="SAM" id="MobiDB-lite"/>
    </source>
</evidence>
<dbReference type="InterPro" id="IPR052948">
    <property type="entry name" value="Low_temp-induced_all0457"/>
</dbReference>
<accession>A0A916XPR1</accession>
<reference evidence="2" key="1">
    <citation type="journal article" date="2014" name="Int. J. Syst. Evol. Microbiol.">
        <title>Complete genome sequence of Corynebacterium casei LMG S-19264T (=DSM 44701T), isolated from a smear-ripened cheese.</title>
        <authorList>
            <consortium name="US DOE Joint Genome Institute (JGI-PGF)"/>
            <person name="Walter F."/>
            <person name="Albersmeier A."/>
            <person name="Kalinowski J."/>
            <person name="Ruckert C."/>
        </authorList>
    </citation>
    <scope>NUCLEOTIDE SEQUENCE</scope>
    <source>
        <strain evidence="2">CGMCC 1.12919</strain>
    </source>
</reference>
<gene>
    <name evidence="2" type="ORF">GCM10010994_59440</name>
</gene>
<proteinExistence type="predicted"/>
<dbReference type="Proteomes" id="UP000637002">
    <property type="component" value="Unassembled WGS sequence"/>
</dbReference>
<dbReference type="AlphaFoldDB" id="A0A916XPR1"/>
<feature type="compositionally biased region" description="Basic and acidic residues" evidence="1">
    <location>
        <begin position="195"/>
        <end position="204"/>
    </location>
</feature>
<evidence type="ECO:0000313" key="3">
    <source>
        <dbReference type="Proteomes" id="UP000637002"/>
    </source>
</evidence>
<dbReference type="PANTHER" id="PTHR36109">
    <property type="entry name" value="MEMBRANE PROTEIN-RELATED"/>
    <property type="match status" value="1"/>
</dbReference>
<evidence type="ECO:0000313" key="2">
    <source>
        <dbReference type="EMBL" id="GGC93759.1"/>
    </source>
</evidence>
<reference evidence="2" key="2">
    <citation type="submission" date="2020-09" db="EMBL/GenBank/DDBJ databases">
        <authorList>
            <person name="Sun Q."/>
            <person name="Zhou Y."/>
        </authorList>
    </citation>
    <scope>NUCLEOTIDE SEQUENCE</scope>
    <source>
        <strain evidence="2">CGMCC 1.12919</strain>
    </source>
</reference>
<comment type="caution">
    <text evidence="2">The sequence shown here is derived from an EMBL/GenBank/DDBJ whole genome shotgun (WGS) entry which is preliminary data.</text>
</comment>
<protein>
    <recommendedName>
        <fullName evidence="4">General stress protein 17M-like domain-containing protein</fullName>
    </recommendedName>
</protein>
<feature type="region of interest" description="Disordered" evidence="1">
    <location>
        <begin position="182"/>
        <end position="204"/>
    </location>
</feature>
<sequence length="204" mass="20645">MGIIMKQTITGLFDSYDAARSAVEQLEAEGVPHSDISLVANHGEGAADDRVRESDTGEDAAKGAGIGAVIGGAGGLLAGLGMLAIPGIGPVVAAGWLASTAAGALTGGAVGGAAGGLIGALTDSGVPENEANVYAEGVRRGGTLVSARVNDEQASATRAILQRNNVVDPVQRGETYRKAGWSRFDPEASPYTPAEIERERASYR</sequence>
<organism evidence="2 3">
    <name type="scientific">Chelatococcus reniformis</name>
    <dbReference type="NCBI Taxonomy" id="1494448"/>
    <lineage>
        <taxon>Bacteria</taxon>
        <taxon>Pseudomonadati</taxon>
        <taxon>Pseudomonadota</taxon>
        <taxon>Alphaproteobacteria</taxon>
        <taxon>Hyphomicrobiales</taxon>
        <taxon>Chelatococcaceae</taxon>
        <taxon>Chelatococcus</taxon>
    </lineage>
</organism>
<dbReference type="EMBL" id="BMGG01000015">
    <property type="protein sequence ID" value="GGC93759.1"/>
    <property type="molecule type" value="Genomic_DNA"/>
</dbReference>
<dbReference type="PANTHER" id="PTHR36109:SF2">
    <property type="entry name" value="MEMBRANE PROTEIN"/>
    <property type="match status" value="1"/>
</dbReference>